<dbReference type="PROSITE" id="PS50928">
    <property type="entry name" value="ABC_TM1"/>
    <property type="match status" value="1"/>
</dbReference>
<dbReference type="PANTHER" id="PTHR43376">
    <property type="entry name" value="OLIGOPEPTIDE TRANSPORT SYSTEM PERMEASE PROTEIN"/>
    <property type="match status" value="1"/>
</dbReference>
<dbReference type="GO" id="GO:0005886">
    <property type="term" value="C:plasma membrane"/>
    <property type="evidence" value="ECO:0007669"/>
    <property type="project" value="UniProtKB-SubCell"/>
</dbReference>
<keyword evidence="5 7" id="KW-1133">Transmembrane helix</keyword>
<dbReference type="EMBL" id="FRDJ01000008">
    <property type="protein sequence ID" value="SHN65230.1"/>
    <property type="molecule type" value="Genomic_DNA"/>
</dbReference>
<evidence type="ECO:0000259" key="8">
    <source>
        <dbReference type="PROSITE" id="PS50928"/>
    </source>
</evidence>
<evidence type="ECO:0000256" key="6">
    <source>
        <dbReference type="ARBA" id="ARBA00023136"/>
    </source>
</evidence>
<evidence type="ECO:0000256" key="5">
    <source>
        <dbReference type="ARBA" id="ARBA00022989"/>
    </source>
</evidence>
<feature type="domain" description="ABC transmembrane type-1" evidence="8">
    <location>
        <begin position="100"/>
        <end position="311"/>
    </location>
</feature>
<evidence type="ECO:0000256" key="1">
    <source>
        <dbReference type="ARBA" id="ARBA00004651"/>
    </source>
</evidence>
<feature type="transmembrane region" description="Helical" evidence="7">
    <location>
        <begin position="7"/>
        <end position="25"/>
    </location>
</feature>
<comment type="subcellular location">
    <subcellularLocation>
        <location evidence="1 7">Cell membrane</location>
        <topology evidence="1 7">Multi-pass membrane protein</topology>
    </subcellularLocation>
</comment>
<evidence type="ECO:0000313" key="9">
    <source>
        <dbReference type="EMBL" id="SHN65230.1"/>
    </source>
</evidence>
<dbReference type="AlphaFoldDB" id="A0A1M7T385"/>
<name>A0A1M7T385_FERGO</name>
<proteinExistence type="inferred from homology"/>
<protein>
    <submittedName>
        <fullName evidence="9">Peptide/nickel transport system permease protein</fullName>
    </submittedName>
</protein>
<organism evidence="9 10">
    <name type="scientific">Fervidobacterium gondwanense DSM 13020</name>
    <dbReference type="NCBI Taxonomy" id="1121883"/>
    <lineage>
        <taxon>Bacteria</taxon>
        <taxon>Thermotogati</taxon>
        <taxon>Thermotogota</taxon>
        <taxon>Thermotogae</taxon>
        <taxon>Thermotogales</taxon>
        <taxon>Fervidobacteriaceae</taxon>
        <taxon>Fervidobacterium</taxon>
    </lineage>
</organism>
<feature type="transmembrane region" description="Helical" evidence="7">
    <location>
        <begin position="100"/>
        <end position="125"/>
    </location>
</feature>
<dbReference type="SUPFAM" id="SSF161098">
    <property type="entry name" value="MetI-like"/>
    <property type="match status" value="1"/>
</dbReference>
<keyword evidence="3" id="KW-1003">Cell membrane</keyword>
<dbReference type="Pfam" id="PF19300">
    <property type="entry name" value="BPD_transp_1_N"/>
    <property type="match status" value="1"/>
</dbReference>
<dbReference type="InterPro" id="IPR000515">
    <property type="entry name" value="MetI-like"/>
</dbReference>
<evidence type="ECO:0000256" key="3">
    <source>
        <dbReference type="ARBA" id="ARBA00022475"/>
    </source>
</evidence>
<feature type="transmembrane region" description="Helical" evidence="7">
    <location>
        <begin position="246"/>
        <end position="272"/>
    </location>
</feature>
<evidence type="ECO:0000313" key="10">
    <source>
        <dbReference type="Proteomes" id="UP000184207"/>
    </source>
</evidence>
<evidence type="ECO:0000256" key="4">
    <source>
        <dbReference type="ARBA" id="ARBA00022692"/>
    </source>
</evidence>
<sequence>MKYVANRLMFFVITLFFALTLNFILPRLMPGDPAERILSRFGPNVDERAIEAMRIALGVEKDKNLVSQYFEYLINTFTGKFGVSYLHYPVPVSEVLKDSIPWTLGLVGVSTVLSFILGTFLGVYAGWNRDKSSGTGLLIFSLSLRAIPYFWLAMLFLYVFGYRFGWFPLSNAYSTKEVLTGFKFALSVIYHAILPSITLIVASLGSWILTMRNNMVSILSEDYITLAEAKGLDEKYIMLNYAARNALLPSITAFGISLGFVVSGALLTEIVYSYPGVGYQLYRAVLSQDFPLIQAIFFFVSVSVLLANLIMDFLYAFLDPRVRG</sequence>
<accession>A0A1M7T385</accession>
<dbReference type="STRING" id="1121883.SAMN02745226_01497"/>
<dbReference type="Pfam" id="PF00528">
    <property type="entry name" value="BPD_transp_1"/>
    <property type="match status" value="1"/>
</dbReference>
<dbReference type="GO" id="GO:0055085">
    <property type="term" value="P:transmembrane transport"/>
    <property type="evidence" value="ECO:0007669"/>
    <property type="project" value="InterPro"/>
</dbReference>
<keyword evidence="10" id="KW-1185">Reference proteome</keyword>
<dbReference type="InterPro" id="IPR045621">
    <property type="entry name" value="BPD_transp_1_N"/>
</dbReference>
<dbReference type="PANTHER" id="PTHR43376:SF1">
    <property type="entry name" value="OLIGOPEPTIDE TRANSPORT SYSTEM PERMEASE PROTEIN"/>
    <property type="match status" value="1"/>
</dbReference>
<gene>
    <name evidence="9" type="ORF">SAMN02745226_01497</name>
</gene>
<dbReference type="Gene3D" id="1.10.3720.10">
    <property type="entry name" value="MetI-like"/>
    <property type="match status" value="1"/>
</dbReference>
<dbReference type="CDD" id="cd06261">
    <property type="entry name" value="TM_PBP2"/>
    <property type="match status" value="1"/>
</dbReference>
<feature type="transmembrane region" description="Helical" evidence="7">
    <location>
        <begin position="137"/>
        <end position="164"/>
    </location>
</feature>
<reference evidence="10" key="1">
    <citation type="submission" date="2016-12" db="EMBL/GenBank/DDBJ databases">
        <authorList>
            <person name="Varghese N."/>
            <person name="Submissions S."/>
        </authorList>
    </citation>
    <scope>NUCLEOTIDE SEQUENCE [LARGE SCALE GENOMIC DNA]</scope>
    <source>
        <strain evidence="10">DSM 13020</strain>
    </source>
</reference>
<comment type="similarity">
    <text evidence="7">Belongs to the binding-protein-dependent transport system permease family.</text>
</comment>
<dbReference type="InterPro" id="IPR035906">
    <property type="entry name" value="MetI-like_sf"/>
</dbReference>
<keyword evidence="2 7" id="KW-0813">Transport</keyword>
<keyword evidence="6 7" id="KW-0472">Membrane</keyword>
<feature type="transmembrane region" description="Helical" evidence="7">
    <location>
        <begin position="184"/>
        <end position="209"/>
    </location>
</feature>
<keyword evidence="4 7" id="KW-0812">Transmembrane</keyword>
<evidence type="ECO:0000256" key="2">
    <source>
        <dbReference type="ARBA" id="ARBA00022448"/>
    </source>
</evidence>
<feature type="transmembrane region" description="Helical" evidence="7">
    <location>
        <begin position="292"/>
        <end position="318"/>
    </location>
</feature>
<dbReference type="Proteomes" id="UP000184207">
    <property type="component" value="Unassembled WGS sequence"/>
</dbReference>
<evidence type="ECO:0000256" key="7">
    <source>
        <dbReference type="RuleBase" id="RU363032"/>
    </source>
</evidence>